<dbReference type="AlphaFoldDB" id="B7FFN6"/>
<sequence length="84" mass="9554">TPCDLSPLSRSSTSLSISLQFINPFLQGSIFNYTPLHNVLFFLFAPLKLNSSQVFFFLNSTPLNNTIEALVVVHLRRNHKSHQH</sequence>
<protein>
    <submittedName>
        <fullName evidence="1">Uncharacterized protein</fullName>
    </submittedName>
</protein>
<accession>B7FFN6</accession>
<dbReference type="EMBL" id="BT050789">
    <property type="protein sequence ID" value="ACJ83458.1"/>
    <property type="molecule type" value="mRNA"/>
</dbReference>
<evidence type="ECO:0000313" key="1">
    <source>
        <dbReference type="EMBL" id="ACJ83458.1"/>
    </source>
</evidence>
<reference evidence="1" key="1">
    <citation type="submission" date="2008-12" db="EMBL/GenBank/DDBJ databases">
        <title>Medicago truncatula full length cdna cloning project.</title>
        <authorList>
            <person name="Moskal W."/>
            <person name="Chan A."/>
            <person name="Cheung F."/>
            <person name="Xiao Y."/>
            <person name="Town C.D."/>
        </authorList>
    </citation>
    <scope>NUCLEOTIDE SEQUENCE</scope>
</reference>
<feature type="non-terminal residue" evidence="1">
    <location>
        <position position="1"/>
    </location>
</feature>
<proteinExistence type="evidence at transcript level"/>
<name>B7FFN6_MEDTR</name>
<organism evidence="1">
    <name type="scientific">Medicago truncatula</name>
    <name type="common">Barrel medic</name>
    <name type="synonym">Medicago tribuloides</name>
    <dbReference type="NCBI Taxonomy" id="3880"/>
    <lineage>
        <taxon>Eukaryota</taxon>
        <taxon>Viridiplantae</taxon>
        <taxon>Streptophyta</taxon>
        <taxon>Embryophyta</taxon>
        <taxon>Tracheophyta</taxon>
        <taxon>Spermatophyta</taxon>
        <taxon>Magnoliopsida</taxon>
        <taxon>eudicotyledons</taxon>
        <taxon>Gunneridae</taxon>
        <taxon>Pentapetalae</taxon>
        <taxon>rosids</taxon>
        <taxon>fabids</taxon>
        <taxon>Fabales</taxon>
        <taxon>Fabaceae</taxon>
        <taxon>Papilionoideae</taxon>
        <taxon>50 kb inversion clade</taxon>
        <taxon>NPAAA clade</taxon>
        <taxon>Hologalegina</taxon>
        <taxon>IRL clade</taxon>
        <taxon>Trifolieae</taxon>
        <taxon>Medicago</taxon>
    </lineage>
</organism>